<dbReference type="Proteomes" id="UP000318815">
    <property type="component" value="Unassembled WGS sequence"/>
</dbReference>
<proteinExistence type="predicted"/>
<evidence type="ECO:0000313" key="3">
    <source>
        <dbReference type="Proteomes" id="UP000318815"/>
    </source>
</evidence>
<sequence>MKGETDVVTVESYAFNKAMTGTWDMYSLGRASQSFHSEHAGSNMHGRSPVTVGTWANGGQNLRVGSEDDLTEKNVLKQETGGTSKKTK</sequence>
<dbReference type="RefSeq" id="WP_146306018.1">
    <property type="nucleotide sequence ID" value="NZ_VOHS01000014.1"/>
</dbReference>
<name>A0A5C6LST5_9BACT</name>
<evidence type="ECO:0000313" key="2">
    <source>
        <dbReference type="EMBL" id="TWV99677.1"/>
    </source>
</evidence>
<evidence type="ECO:0000256" key="1">
    <source>
        <dbReference type="SAM" id="MobiDB-lite"/>
    </source>
</evidence>
<feature type="region of interest" description="Disordered" evidence="1">
    <location>
        <begin position="37"/>
        <end position="88"/>
    </location>
</feature>
<organism evidence="2 3">
    <name type="scientific">Chitinophaga pinensis</name>
    <dbReference type="NCBI Taxonomy" id="79329"/>
    <lineage>
        <taxon>Bacteria</taxon>
        <taxon>Pseudomonadati</taxon>
        <taxon>Bacteroidota</taxon>
        <taxon>Chitinophagia</taxon>
        <taxon>Chitinophagales</taxon>
        <taxon>Chitinophagaceae</taxon>
        <taxon>Chitinophaga</taxon>
    </lineage>
</organism>
<gene>
    <name evidence="2" type="ORF">FEF09_15810</name>
</gene>
<keyword evidence="3" id="KW-1185">Reference proteome</keyword>
<dbReference type="EMBL" id="VOHS01000014">
    <property type="protein sequence ID" value="TWV99677.1"/>
    <property type="molecule type" value="Genomic_DNA"/>
</dbReference>
<protein>
    <submittedName>
        <fullName evidence="2">Uncharacterized protein</fullName>
    </submittedName>
</protein>
<dbReference type="AlphaFoldDB" id="A0A5C6LST5"/>
<accession>A0A5C6LST5</accession>
<reference evidence="2 3" key="1">
    <citation type="submission" date="2019-08" db="EMBL/GenBank/DDBJ databases">
        <title>Whole genome sequencing of chitin degrading bacteria Chitinophaga pinensis YS16.</title>
        <authorList>
            <person name="Singh R.P."/>
            <person name="Manchanda G."/>
            <person name="Maurya I.K."/>
            <person name="Joshi N.K."/>
            <person name="Srivastava A.K."/>
        </authorList>
    </citation>
    <scope>NUCLEOTIDE SEQUENCE [LARGE SCALE GENOMIC DNA]</scope>
    <source>
        <strain evidence="2 3">YS-16</strain>
    </source>
</reference>
<comment type="caution">
    <text evidence="2">The sequence shown here is derived from an EMBL/GenBank/DDBJ whole genome shotgun (WGS) entry which is preliminary data.</text>
</comment>